<dbReference type="Pfam" id="PF00005">
    <property type="entry name" value="ABC_tran"/>
    <property type="match status" value="1"/>
</dbReference>
<dbReference type="GO" id="GO:0016887">
    <property type="term" value="F:ATP hydrolysis activity"/>
    <property type="evidence" value="ECO:0007669"/>
    <property type="project" value="InterPro"/>
</dbReference>
<dbReference type="SUPFAM" id="SSF52540">
    <property type="entry name" value="P-loop containing nucleoside triphosphate hydrolases"/>
    <property type="match status" value="1"/>
</dbReference>
<dbReference type="Gene3D" id="3.40.50.300">
    <property type="entry name" value="P-loop containing nucleotide triphosphate hydrolases"/>
    <property type="match status" value="1"/>
</dbReference>
<evidence type="ECO:0000256" key="3">
    <source>
        <dbReference type="ARBA" id="ARBA00022692"/>
    </source>
</evidence>
<dbReference type="InterPro" id="IPR027417">
    <property type="entry name" value="P-loop_NTPase"/>
</dbReference>
<gene>
    <name evidence="10" type="ORF">CLEP1334_LOCUS15454</name>
</gene>
<feature type="transmembrane region" description="Helical" evidence="8">
    <location>
        <begin position="524"/>
        <end position="541"/>
    </location>
</feature>
<dbReference type="GO" id="GO:0005524">
    <property type="term" value="F:ATP binding"/>
    <property type="evidence" value="ECO:0007669"/>
    <property type="project" value="UniProtKB-KW"/>
</dbReference>
<sequence>MAADASPKAAEARGPSRRFSAHFKTSVHPVGLEWRQLALSITKPAACRSKPAATKKILNGCDGRLPGGRLLAVMGPSGSGKTSFLNALADRTPRAKGLSLSGTILVDGVPREQVPFSRLSSYVLQDDAMYPMLTVYETMLLSARLRLPSRTPLKEKVKRVEALIDELGLQACSDVIIGDERHKGVSGGERKRTAVGVEIIGDPDLIFLDEPTSGLDAFQALNTIKMLTRLTKNRGRTVVLSIHQPRSSIYAMFDRLLLLAGGNVMYNGDGSAAVSYFEAAGHPCPIHYNPADFFIDLVSVDVQLDGEADRARIRLLAAAAEQSLINSIDVEHGHASAAETVGTRGPWALCATGYASSPIEQFRLLYLRSVHSRSRDKPALLIPLVTSIFFALVVSALYSEMNLTQKSIQDRTGVLFFICINQALGGVFATVNTFPKEKKIVGRERNAQAYAVLPYYAAKWLAEFPFVAMGPILFSCILYWLIGLVPEADNFFIFMGIVVTTNACAVSLGMFISSFASTVEQAGALAPLVVIVFLLFGGFYANTDNIPDAISWITEISLFKWAFKALAINEYSDLIFVNEEGTSCLEVPPANVSSTAPSCNFVNGEQVLELLTFDSGSIAQCVLYLAIIALVCHLGAYSCLVAKAQKFAPLEAPTKRESAAHCTSSRVETAQS</sequence>
<dbReference type="AlphaFoldDB" id="A0A7S0NXL9"/>
<evidence type="ECO:0000256" key="2">
    <source>
        <dbReference type="ARBA" id="ARBA00022448"/>
    </source>
</evidence>
<dbReference type="GO" id="GO:0140359">
    <property type="term" value="F:ABC-type transporter activity"/>
    <property type="evidence" value="ECO:0007669"/>
    <property type="project" value="InterPro"/>
</dbReference>
<feature type="transmembrane region" description="Helical" evidence="8">
    <location>
        <begin position="491"/>
        <end position="512"/>
    </location>
</feature>
<dbReference type="Pfam" id="PF01061">
    <property type="entry name" value="ABC2_membrane"/>
    <property type="match status" value="1"/>
</dbReference>
<evidence type="ECO:0000259" key="9">
    <source>
        <dbReference type="PROSITE" id="PS50893"/>
    </source>
</evidence>
<feature type="transmembrane region" description="Helical" evidence="8">
    <location>
        <begin position="617"/>
        <end position="640"/>
    </location>
</feature>
<evidence type="ECO:0000256" key="8">
    <source>
        <dbReference type="SAM" id="Phobius"/>
    </source>
</evidence>
<keyword evidence="5" id="KW-0067">ATP-binding</keyword>
<keyword evidence="7 8" id="KW-0472">Membrane</keyword>
<feature type="transmembrane region" description="Helical" evidence="8">
    <location>
        <begin position="378"/>
        <end position="398"/>
    </location>
</feature>
<keyword evidence="2" id="KW-0813">Transport</keyword>
<dbReference type="InterPro" id="IPR003439">
    <property type="entry name" value="ABC_transporter-like_ATP-bd"/>
</dbReference>
<dbReference type="PANTHER" id="PTHR48041:SF41">
    <property type="entry name" value="ABC TRANSPORTER G FAMILY"/>
    <property type="match status" value="1"/>
</dbReference>
<dbReference type="EMBL" id="HBER01030765">
    <property type="protein sequence ID" value="CAD8540171.1"/>
    <property type="molecule type" value="Transcribed_RNA"/>
</dbReference>
<dbReference type="Pfam" id="PF19055">
    <property type="entry name" value="ABC2_membrane_7"/>
    <property type="match status" value="1"/>
</dbReference>
<dbReference type="InterPro" id="IPR003593">
    <property type="entry name" value="AAA+_ATPase"/>
</dbReference>
<reference evidence="10" key="1">
    <citation type="submission" date="2021-01" db="EMBL/GenBank/DDBJ databases">
        <authorList>
            <person name="Corre E."/>
            <person name="Pelletier E."/>
            <person name="Niang G."/>
            <person name="Scheremetjew M."/>
            <person name="Finn R."/>
            <person name="Kale V."/>
            <person name="Holt S."/>
            <person name="Cochrane G."/>
            <person name="Meng A."/>
            <person name="Brown T."/>
            <person name="Cohen L."/>
        </authorList>
    </citation>
    <scope>NUCLEOTIDE SEQUENCE</scope>
    <source>
        <strain evidence="10">RCC1130</strain>
    </source>
</reference>
<evidence type="ECO:0000313" key="10">
    <source>
        <dbReference type="EMBL" id="CAD8540171.1"/>
    </source>
</evidence>
<organism evidence="10">
    <name type="scientific">Calcidiscus leptoporus</name>
    <dbReference type="NCBI Taxonomy" id="127549"/>
    <lineage>
        <taxon>Eukaryota</taxon>
        <taxon>Haptista</taxon>
        <taxon>Haptophyta</taxon>
        <taxon>Prymnesiophyceae</taxon>
        <taxon>Coccolithales</taxon>
        <taxon>Calcidiscaceae</taxon>
        <taxon>Calcidiscus</taxon>
    </lineage>
</organism>
<keyword evidence="6 8" id="KW-1133">Transmembrane helix</keyword>
<dbReference type="PROSITE" id="PS50893">
    <property type="entry name" value="ABC_TRANSPORTER_2"/>
    <property type="match status" value="1"/>
</dbReference>
<dbReference type="PANTHER" id="PTHR48041">
    <property type="entry name" value="ABC TRANSPORTER G FAMILY MEMBER 28"/>
    <property type="match status" value="1"/>
</dbReference>
<evidence type="ECO:0000256" key="5">
    <source>
        <dbReference type="ARBA" id="ARBA00022840"/>
    </source>
</evidence>
<keyword evidence="4" id="KW-0547">Nucleotide-binding</keyword>
<name>A0A7S0NXL9_9EUKA</name>
<dbReference type="GO" id="GO:0016020">
    <property type="term" value="C:membrane"/>
    <property type="evidence" value="ECO:0007669"/>
    <property type="project" value="UniProtKB-SubCell"/>
</dbReference>
<dbReference type="InterPro" id="IPR013525">
    <property type="entry name" value="ABC2_TM"/>
</dbReference>
<feature type="transmembrane region" description="Helical" evidence="8">
    <location>
        <begin position="464"/>
        <end position="485"/>
    </location>
</feature>
<accession>A0A7S0NXL9</accession>
<evidence type="ECO:0000256" key="4">
    <source>
        <dbReference type="ARBA" id="ARBA00022741"/>
    </source>
</evidence>
<evidence type="ECO:0000256" key="7">
    <source>
        <dbReference type="ARBA" id="ARBA00023136"/>
    </source>
</evidence>
<comment type="subcellular location">
    <subcellularLocation>
        <location evidence="1">Membrane</location>
        <topology evidence="1">Multi-pass membrane protein</topology>
    </subcellularLocation>
</comment>
<protein>
    <recommendedName>
        <fullName evidence="9">ABC transporter domain-containing protein</fullName>
    </recommendedName>
</protein>
<dbReference type="InterPro" id="IPR050352">
    <property type="entry name" value="ABCG_transporters"/>
</dbReference>
<keyword evidence="3 8" id="KW-0812">Transmembrane</keyword>
<proteinExistence type="predicted"/>
<feature type="transmembrane region" description="Helical" evidence="8">
    <location>
        <begin position="413"/>
        <end position="435"/>
    </location>
</feature>
<dbReference type="SMART" id="SM00382">
    <property type="entry name" value="AAA"/>
    <property type="match status" value="1"/>
</dbReference>
<dbReference type="InterPro" id="IPR043926">
    <property type="entry name" value="ABCG_dom"/>
</dbReference>
<evidence type="ECO:0000256" key="1">
    <source>
        <dbReference type="ARBA" id="ARBA00004141"/>
    </source>
</evidence>
<evidence type="ECO:0000256" key="6">
    <source>
        <dbReference type="ARBA" id="ARBA00022989"/>
    </source>
</evidence>
<feature type="domain" description="ABC transporter" evidence="9">
    <location>
        <begin position="32"/>
        <end position="286"/>
    </location>
</feature>